<dbReference type="SUPFAM" id="SSF53756">
    <property type="entry name" value="UDP-Glycosyltransferase/glycogen phosphorylase"/>
    <property type="match status" value="1"/>
</dbReference>
<dbReference type="RefSeq" id="WP_038607389.1">
    <property type="nucleotide sequence ID" value="NZ_CAXYLN010000008.1"/>
</dbReference>
<dbReference type="AlphaFoldDB" id="A0AAX2R6E4"/>
<protein>
    <submittedName>
        <fullName evidence="2">Glycosyltransferase</fullName>
    </submittedName>
</protein>
<dbReference type="InterPro" id="IPR001296">
    <property type="entry name" value="Glyco_trans_1"/>
</dbReference>
<gene>
    <name evidence="2" type="ORF">E1J06_15050</name>
</gene>
<sequence length="395" mass="45792">MKIVIVHLDFNAYFPQRLRALKFFLANKGHELFIFEMLGTPMLYSFSYVEKNDLNIETFYPDKTYQTVSRKMINRDVYKRLMEINPDIVITGTIVFPPSAAAIRWAKENKKALVVFENAKVSAFPRNKIVTWVKRKIYGVVDSFVCPSSDYIEDLKYWGFSKEQIFFGLNVTNNRFWAEKCQNTDFRMLPKHYFLTVGRQVPFKNLDTFLKAYLEYKRQGGNIPLVMVGEGASHRELEVLSSGISDITFLPFQSYEKLRQIFINAKCLFLPSFKKETWGLIVNEAMAAGKIVAVSTECGCANTLVKERVNGFLYNPLSEKEMISIMFEIQNMSIDEIHKMQNEGRKIISNWDLDKFVEGVYSAVLYAISHKKKISLLDHLLVKLWKGQMKNNSVK</sequence>
<proteinExistence type="predicted"/>
<comment type="caution">
    <text evidence="2">The sequence shown here is derived from an EMBL/GenBank/DDBJ whole genome shotgun (WGS) entry which is preliminary data.</text>
</comment>
<dbReference type="KEGG" id="bdh:GV66_21390"/>
<organism evidence="2 3">
    <name type="scientific">Phocaeicola dorei</name>
    <dbReference type="NCBI Taxonomy" id="357276"/>
    <lineage>
        <taxon>Bacteria</taxon>
        <taxon>Pseudomonadati</taxon>
        <taxon>Bacteroidota</taxon>
        <taxon>Bacteroidia</taxon>
        <taxon>Bacteroidales</taxon>
        <taxon>Bacteroidaceae</taxon>
        <taxon>Phocaeicola</taxon>
    </lineage>
</organism>
<dbReference type="Pfam" id="PF00534">
    <property type="entry name" value="Glycos_transf_1"/>
    <property type="match status" value="1"/>
</dbReference>
<dbReference type="PANTHER" id="PTHR45947:SF3">
    <property type="entry name" value="SULFOQUINOVOSYL TRANSFERASE SQD2"/>
    <property type="match status" value="1"/>
</dbReference>
<dbReference type="Gene3D" id="3.40.50.2000">
    <property type="entry name" value="Glycogen Phosphorylase B"/>
    <property type="match status" value="2"/>
</dbReference>
<evidence type="ECO:0000259" key="1">
    <source>
        <dbReference type="Pfam" id="PF00534"/>
    </source>
</evidence>
<name>A0AAX2R6E4_9BACT</name>
<dbReference type="InterPro" id="IPR050194">
    <property type="entry name" value="Glycosyltransferase_grp1"/>
</dbReference>
<feature type="domain" description="Glycosyl transferase family 1" evidence="1">
    <location>
        <begin position="191"/>
        <end position="326"/>
    </location>
</feature>
<accession>A0AAX2R6E4</accession>
<reference evidence="2 3" key="1">
    <citation type="journal article" date="2019" name="Nat. Microbiol.">
        <title>Genomic variation and strain-specific functional adaptation in the human gut microbiome during early life.</title>
        <authorList>
            <person name="Vatanen T."/>
            <person name="Plichta D.R."/>
            <person name="Somani J."/>
            <person name="Munch P.C."/>
            <person name="Arthur T.D."/>
            <person name="Hall A.B."/>
            <person name="Rudolf S."/>
            <person name="Oakeley E.J."/>
            <person name="Ke X."/>
            <person name="Young R.A."/>
            <person name="Haiser H.J."/>
            <person name="Kolde R."/>
            <person name="Yassour M."/>
            <person name="Luopajarvi K."/>
            <person name="Siljander H."/>
            <person name="Virtanen S.M."/>
            <person name="Ilonen J."/>
            <person name="Uibo R."/>
            <person name="Tillmann V."/>
            <person name="Mokurov S."/>
            <person name="Dorshakova N."/>
            <person name="Porter J.A."/>
            <person name="McHardy A.C."/>
            <person name="Lahdesmaki H."/>
            <person name="Vlamakis H."/>
            <person name="Huttenhower C."/>
            <person name="Knip M."/>
            <person name="Xavier R.J."/>
        </authorList>
    </citation>
    <scope>NUCLEOTIDE SEQUENCE [LARGE SCALE GENOMIC DNA]</scope>
    <source>
        <strain evidence="2 3">RJX1052</strain>
    </source>
</reference>
<dbReference type="GO" id="GO:0016757">
    <property type="term" value="F:glycosyltransferase activity"/>
    <property type="evidence" value="ECO:0007669"/>
    <property type="project" value="InterPro"/>
</dbReference>
<dbReference type="EMBL" id="SLTX01000001">
    <property type="protein sequence ID" value="TDB08589.1"/>
    <property type="molecule type" value="Genomic_DNA"/>
</dbReference>
<evidence type="ECO:0000313" key="2">
    <source>
        <dbReference type="EMBL" id="TDB08589.1"/>
    </source>
</evidence>
<evidence type="ECO:0000313" key="3">
    <source>
        <dbReference type="Proteomes" id="UP000294834"/>
    </source>
</evidence>
<dbReference type="Proteomes" id="UP000294834">
    <property type="component" value="Unassembled WGS sequence"/>
</dbReference>
<dbReference type="PANTHER" id="PTHR45947">
    <property type="entry name" value="SULFOQUINOVOSYL TRANSFERASE SQD2"/>
    <property type="match status" value="1"/>
</dbReference>
<dbReference type="CDD" id="cd03801">
    <property type="entry name" value="GT4_PimA-like"/>
    <property type="match status" value="1"/>
</dbReference>